<sequence length="1325" mass="154287">MNDNEPTMLLNETSFLIGKNSFKTERPNEDDYDNEMNLIGHNICQNGNHNINNHINKNDNYEDDNDDDDIDDDYTELHHDLSTVHELDSHSIESEQTMNTTRVITKKTTTTPNGIIHIYHTDNSHNNNSNNTTKHQKHLNNYDDNDEVIDDMDDDINCEDQSINELDITDESIYYEPYSRSQINITLGKGNQLNDTLNKRPSKSHGSLNNTNWKVVKPNKSKEYVLAVSQRPPLPRNIQTYNHGYYPSRREHSHTNEFHSNINGGHEGMGGGNNGPFDYWTIPRNSQPHYKIRSSENKEFYMPGNLFLNEKSLPRSRRKGHRNVREKSEAILNGSSNTGKHSNRRKSSKPSDKVDSTSLTQQKSDLPNVNDAEKRRSELKVYFRFSRGTLSDPFTFDYLKNKELLIQLQARCRGWITRSKSSDQRTEEKAVRCIQKNASIMLDPWFRLMLALKPLIRTHRTEEELLFLRSELERYKALVRMLRFENAEYQARVANLVQLLEQMSTNVSNASTVQSLVQQISEALSKNQEFWQTLAADNKALNALAPQKPSNLFEVEQVPLNPASPMTKLKNDAEFYRDQVELLREEADEQQLRSAEHYKNQVRVLGERVEQLQHILALESSKVERLSSELEEKNSTEAEGKAYVRNLEIMVNQLSKQLEQRSKLLANGVGNDENEEGQNDEKGVKTKELITELQNELATHRDLVVKLREYLSSHSDVSSQLDSNTQGALDLLNSPILIGKTNLNQQQAQHFFGSSRTQSREEVNDLTPRINTSYQLAEMKKQLVLMHKQLTESEDIVKQETENREELEAENFSLYDKISILDRQLRHIQDEYDELVKKEMINQRTLKDVQELLDDESRKRTKLEQQNKELEQQLAELREYNEPEDDLVTREWESIKSKLRADAMFYKRSLDQLQEEYDQYRIDNDRLSMQRQLTEKEEKVNLLEKEKQQWRMELDIQNVKLQNATSLLEDTELRLKMLNRERTAQMHRMSQLETERDELIRQTATITGRAAADREMAMAKLREMDELRSERDILRKELTEVKQTLAGSTAENAAERRQLQARLRETEAHNEARISDIKAELERVREELEQLQVELQTTQASEMELRSVNQHQKWKIHELEDQVIHYTSRISGLERRSIDLDAELVRAKADLSASRETASLRRAAKTRMADEWLNILDIPNETEDYDDDDNGYQREVILFQRKSKQNINNTSNDLVKQRLRIGQSENDLLKNDSKEYKPSTPILKDSRYRSESVLSNIGGIHRKSTIRSDNNHININGTRSKSSMNLKSNGLKSSTNSLQTEFQEKHESYDSDTQKENEQCEQIHI</sequence>
<protein>
    <recommendedName>
        <fullName evidence="5">Myosin tail domain-containing protein</fullName>
    </recommendedName>
</protein>
<dbReference type="Proteomes" id="UP000050792">
    <property type="component" value="Unassembled WGS sequence"/>
</dbReference>
<dbReference type="PROSITE" id="PS50096">
    <property type="entry name" value="IQ"/>
    <property type="match status" value="1"/>
</dbReference>
<name>A0AA85F2T4_9TREM</name>
<proteinExistence type="predicted"/>
<feature type="coiled-coil region" evidence="1">
    <location>
        <begin position="566"/>
        <end position="593"/>
    </location>
</feature>
<feature type="coiled-coil region" evidence="1">
    <location>
        <begin position="472"/>
        <end position="506"/>
    </location>
</feature>
<dbReference type="PANTHER" id="PTHR23159">
    <property type="entry name" value="CENTROSOMAL PROTEIN 2"/>
    <property type="match status" value="1"/>
</dbReference>
<reference evidence="3" key="1">
    <citation type="submission" date="2022-06" db="EMBL/GenBank/DDBJ databases">
        <authorList>
            <person name="Berger JAMES D."/>
            <person name="Berger JAMES D."/>
        </authorList>
    </citation>
    <scope>NUCLEOTIDE SEQUENCE [LARGE SCALE GENOMIC DNA]</scope>
</reference>
<keyword evidence="3" id="KW-1185">Reference proteome</keyword>
<evidence type="ECO:0000256" key="2">
    <source>
        <dbReference type="SAM" id="MobiDB-lite"/>
    </source>
</evidence>
<dbReference type="PANTHER" id="PTHR23159:SF31">
    <property type="entry name" value="CENTROSOME-ASSOCIATED PROTEIN CEP250 ISOFORM X1"/>
    <property type="match status" value="1"/>
</dbReference>
<feature type="coiled-coil region" evidence="1">
    <location>
        <begin position="790"/>
        <end position="1136"/>
    </location>
</feature>
<feature type="region of interest" description="Disordered" evidence="2">
    <location>
        <begin position="250"/>
        <end position="270"/>
    </location>
</feature>
<feature type="compositionally biased region" description="Polar residues" evidence="2">
    <location>
        <begin position="356"/>
        <end position="367"/>
    </location>
</feature>
<dbReference type="WBParaSite" id="SRDH1_34050.2">
    <property type="protein sequence ID" value="SRDH1_34050.2"/>
    <property type="gene ID" value="SRDH1_34050"/>
</dbReference>
<keyword evidence="1" id="KW-0175">Coiled coil</keyword>
<reference evidence="4" key="2">
    <citation type="submission" date="2023-11" db="UniProtKB">
        <authorList>
            <consortium name="WormBaseParasite"/>
        </authorList>
    </citation>
    <scope>IDENTIFICATION</scope>
</reference>
<accession>A0AA85F2T4</accession>
<dbReference type="Gene3D" id="4.10.270.10">
    <property type="entry name" value="Myosin, subunit A"/>
    <property type="match status" value="1"/>
</dbReference>
<evidence type="ECO:0000256" key="1">
    <source>
        <dbReference type="SAM" id="Coils"/>
    </source>
</evidence>
<feature type="region of interest" description="Disordered" evidence="2">
    <location>
        <begin position="1268"/>
        <end position="1325"/>
    </location>
</feature>
<evidence type="ECO:0000313" key="4">
    <source>
        <dbReference type="WBParaSite" id="SRDH1_34050.2"/>
    </source>
</evidence>
<evidence type="ECO:0000313" key="3">
    <source>
        <dbReference type="Proteomes" id="UP000050792"/>
    </source>
</evidence>
<feature type="compositionally biased region" description="Polar residues" evidence="2">
    <location>
        <begin position="1268"/>
        <end position="1301"/>
    </location>
</feature>
<feature type="compositionally biased region" description="Basic and acidic residues" evidence="2">
    <location>
        <begin position="1302"/>
        <end position="1325"/>
    </location>
</feature>
<evidence type="ECO:0008006" key="5">
    <source>
        <dbReference type="Google" id="ProtNLM"/>
    </source>
</evidence>
<organism evidence="3 4">
    <name type="scientific">Schistosoma rodhaini</name>
    <dbReference type="NCBI Taxonomy" id="6188"/>
    <lineage>
        <taxon>Eukaryota</taxon>
        <taxon>Metazoa</taxon>
        <taxon>Spiralia</taxon>
        <taxon>Lophotrochozoa</taxon>
        <taxon>Platyhelminthes</taxon>
        <taxon>Trematoda</taxon>
        <taxon>Digenea</taxon>
        <taxon>Strigeidida</taxon>
        <taxon>Schistosomatoidea</taxon>
        <taxon>Schistosomatidae</taxon>
        <taxon>Schistosoma</taxon>
    </lineage>
</organism>
<feature type="region of interest" description="Disordered" evidence="2">
    <location>
        <begin position="311"/>
        <end position="371"/>
    </location>
</feature>